<comment type="caution">
    <text evidence="2">The sequence shown here is derived from an EMBL/GenBank/DDBJ whole genome shotgun (WGS) entry which is preliminary data.</text>
</comment>
<protein>
    <submittedName>
        <fullName evidence="2">Uncharacterized protein</fullName>
    </submittedName>
</protein>
<evidence type="ECO:0000313" key="3">
    <source>
        <dbReference type="Proteomes" id="UP000788262"/>
    </source>
</evidence>
<organism evidence="2 3">
    <name type="scientific">Streptomyces actuosus</name>
    <dbReference type="NCBI Taxonomy" id="1885"/>
    <lineage>
        <taxon>Bacteria</taxon>
        <taxon>Bacillati</taxon>
        <taxon>Actinomycetota</taxon>
        <taxon>Actinomycetes</taxon>
        <taxon>Kitasatosporales</taxon>
        <taxon>Streptomycetaceae</taxon>
        <taxon>Streptomyces</taxon>
    </lineage>
</organism>
<evidence type="ECO:0000313" key="2">
    <source>
        <dbReference type="EMBL" id="MBN0042969.1"/>
    </source>
</evidence>
<dbReference type="EMBL" id="JAFFZS010000001">
    <property type="protein sequence ID" value="MBN0042969.1"/>
    <property type="molecule type" value="Genomic_DNA"/>
</dbReference>
<name>A0ABS2VIP3_STRAS</name>
<dbReference type="RefSeq" id="WP_205381176.1">
    <property type="nucleotide sequence ID" value="NZ_JAFFZS010000001.1"/>
</dbReference>
<proteinExistence type="predicted"/>
<gene>
    <name evidence="2" type="ORF">JS756_02315</name>
</gene>
<evidence type="ECO:0000256" key="1">
    <source>
        <dbReference type="SAM" id="MobiDB-lite"/>
    </source>
</evidence>
<dbReference type="Proteomes" id="UP000788262">
    <property type="component" value="Unassembled WGS sequence"/>
</dbReference>
<keyword evidence="3" id="KW-1185">Reference proteome</keyword>
<feature type="region of interest" description="Disordered" evidence="1">
    <location>
        <begin position="246"/>
        <end position="272"/>
    </location>
</feature>
<sequence>MTAVDALLARARLHRAPDVPADTVAYEDCAYLDLSADPVAAPPGEPPGDGTAAEQLDRLCEVVVTAVAPGTLEFLTDQLPEPPGAWLLGCALHLAGVDEGARFWWQYAAGAGHSPAAYCLSLHHHARGEAHAAAFWHDQTGLDQAVETDPLPVAGVCPSLGGFRFDASLPTVLRILSHLAAPGRRRLPHRADAVTNYVARAVAHGYLRYPGVEIPVPEPRFADRIGFLLGTDPPWARRIGRVFNPALPSRPPGGGASRAAASRDGAGGGRAAAVQADAAAASAVASWTRTA</sequence>
<reference evidence="2 3" key="1">
    <citation type="submission" date="2021-02" db="EMBL/GenBank/DDBJ databases">
        <title>Whole genome sequencing of Streptomyces actuosus VRA1.</title>
        <authorList>
            <person name="Sen G."/>
            <person name="Sen A."/>
        </authorList>
    </citation>
    <scope>NUCLEOTIDE SEQUENCE [LARGE SCALE GENOMIC DNA]</scope>
    <source>
        <strain evidence="2 3">VRA1</strain>
    </source>
</reference>
<accession>A0ABS2VIP3</accession>